<evidence type="ECO:0000313" key="1">
    <source>
        <dbReference type="EMBL" id="UJO16702.1"/>
    </source>
</evidence>
<reference evidence="1" key="1">
    <citation type="submission" date="2021-12" db="EMBL/GenBank/DDBJ databases">
        <authorList>
            <person name="Zaccaron A."/>
            <person name="Stergiopoulos I."/>
        </authorList>
    </citation>
    <scope>NUCLEOTIDE SEQUENCE</scope>
    <source>
        <strain evidence="1">Race5_Kim</strain>
    </source>
</reference>
<dbReference type="CDD" id="cd18186">
    <property type="entry name" value="BTB_POZ_ZBTB_KLHL-like"/>
    <property type="match status" value="1"/>
</dbReference>
<organism evidence="1 2">
    <name type="scientific">Passalora fulva</name>
    <name type="common">Tomato leaf mold</name>
    <name type="synonym">Cladosporium fulvum</name>
    <dbReference type="NCBI Taxonomy" id="5499"/>
    <lineage>
        <taxon>Eukaryota</taxon>
        <taxon>Fungi</taxon>
        <taxon>Dikarya</taxon>
        <taxon>Ascomycota</taxon>
        <taxon>Pezizomycotina</taxon>
        <taxon>Dothideomycetes</taxon>
        <taxon>Dothideomycetidae</taxon>
        <taxon>Mycosphaerellales</taxon>
        <taxon>Mycosphaerellaceae</taxon>
        <taxon>Fulvia</taxon>
    </lineage>
</organism>
<dbReference type="GeneID" id="71983878"/>
<dbReference type="InterPro" id="IPR011333">
    <property type="entry name" value="SKP1/BTB/POZ_sf"/>
</dbReference>
<accession>A0A9Q8LFW5</accession>
<gene>
    <name evidence="1" type="ORF">CLAFUR5_04000</name>
</gene>
<dbReference type="Proteomes" id="UP000756132">
    <property type="component" value="Chromosome 4"/>
</dbReference>
<evidence type="ECO:0000313" key="2">
    <source>
        <dbReference type="Proteomes" id="UP000756132"/>
    </source>
</evidence>
<dbReference type="AlphaFoldDB" id="A0A9Q8LFW5"/>
<dbReference type="EMBL" id="CP090166">
    <property type="protein sequence ID" value="UJO16702.1"/>
    <property type="molecule type" value="Genomic_DNA"/>
</dbReference>
<dbReference type="KEGG" id="ffu:CLAFUR5_04000"/>
<protein>
    <recommendedName>
        <fullName evidence="3">BTB domain-containing protein</fullName>
    </recommendedName>
</protein>
<name>A0A9Q8LFW5_PASFU</name>
<dbReference type="Gene3D" id="3.30.710.10">
    <property type="entry name" value="Potassium Channel Kv1.1, Chain A"/>
    <property type="match status" value="1"/>
</dbReference>
<sequence length="278" mass="32131">MQPQDDMMEDIFQSMQNDRLIKICIGSEPNITTVFIAQSILCRTSRFFIGALTRGFAEDLAGELHLPEDDLEAWKILTVWMLKAELPIINWSNLENAVSAWSIADKYQISQMQDDIMFELIENVDFATDVADFEKWFAATRQDSIPRKMAAEDLVYKLKHGKAYYPKWTDIGVFQSNPSYAAHLLAAMVAFEVEPALAKKRIFRGNVDGDGNPLWLRYMTPGSKGPKKVEEWRWVVDKDSGDWRWLFRDVIDEDDFWPWCWSSLALVTSIREQVGVKM</sequence>
<dbReference type="OrthoDB" id="6359816at2759"/>
<reference evidence="1" key="2">
    <citation type="journal article" date="2022" name="Microb. Genom.">
        <title>A chromosome-scale genome assembly of the tomato pathogen Cladosporium fulvum reveals a compartmentalized genome architecture and the presence of a dispensable chromosome.</title>
        <authorList>
            <person name="Zaccaron A.Z."/>
            <person name="Chen L.H."/>
            <person name="Samaras A."/>
            <person name="Stergiopoulos I."/>
        </authorList>
    </citation>
    <scope>NUCLEOTIDE SEQUENCE</scope>
    <source>
        <strain evidence="1">Race5_Kim</strain>
    </source>
</reference>
<keyword evidence="2" id="KW-1185">Reference proteome</keyword>
<evidence type="ECO:0008006" key="3">
    <source>
        <dbReference type="Google" id="ProtNLM"/>
    </source>
</evidence>
<dbReference type="RefSeq" id="XP_047761068.1">
    <property type="nucleotide sequence ID" value="XM_047903148.1"/>
</dbReference>
<proteinExistence type="predicted"/>